<dbReference type="CDD" id="cd04179">
    <property type="entry name" value="DPM_DPG-synthase_like"/>
    <property type="match status" value="1"/>
</dbReference>
<dbReference type="Gene3D" id="3.90.550.10">
    <property type="entry name" value="Spore Coat Polysaccharide Biosynthesis Protein SpsA, Chain A"/>
    <property type="match status" value="1"/>
</dbReference>
<keyword evidence="2" id="KW-0808">Transferase</keyword>
<dbReference type="InterPro" id="IPR029044">
    <property type="entry name" value="Nucleotide-diphossugar_trans"/>
</dbReference>
<dbReference type="EMBL" id="CP030759">
    <property type="protein sequence ID" value="AXA35254.1"/>
    <property type="molecule type" value="Genomic_DNA"/>
</dbReference>
<reference evidence="2 3" key="1">
    <citation type="submission" date="2018-05" db="EMBL/GenBank/DDBJ databases">
        <title>A metagenomic window into the 2 km-deep terrestrial subsurface aquifer revealed taxonomically and functionally diverse microbial community comprising novel uncultured bacterial lineages.</title>
        <authorList>
            <person name="Kadnikov V.V."/>
            <person name="Mardanov A.V."/>
            <person name="Beletsky A.V."/>
            <person name="Banks D."/>
            <person name="Pimenov N.V."/>
            <person name="Frank Y.A."/>
            <person name="Karnachuk O.V."/>
            <person name="Ravin N.V."/>
        </authorList>
    </citation>
    <scope>NUCLEOTIDE SEQUENCE [LARGE SCALE GENOMIC DNA]</scope>
    <source>
        <strain evidence="2">BY</strain>
    </source>
</reference>
<dbReference type="Pfam" id="PF00535">
    <property type="entry name" value="Glycos_transf_2"/>
    <property type="match status" value="1"/>
</dbReference>
<protein>
    <submittedName>
        <fullName evidence="2">Glycosyl transferase, family 2</fullName>
    </submittedName>
</protein>
<feature type="domain" description="Glycosyltransferase 2-like" evidence="1">
    <location>
        <begin position="21"/>
        <end position="180"/>
    </location>
</feature>
<dbReference type="InterPro" id="IPR001173">
    <property type="entry name" value="Glyco_trans_2-like"/>
</dbReference>
<dbReference type="PANTHER" id="PTHR48090">
    <property type="entry name" value="UNDECAPRENYL-PHOSPHATE 4-DEOXY-4-FORMAMIDO-L-ARABINOSE TRANSFERASE-RELATED"/>
    <property type="match status" value="1"/>
</dbReference>
<proteinExistence type="predicted"/>
<dbReference type="KEGG" id="schv:BRCON_0477"/>
<organism evidence="2 3">
    <name type="scientific">Sumerlaea chitinivorans</name>
    <dbReference type="NCBI Taxonomy" id="2250252"/>
    <lineage>
        <taxon>Bacteria</taxon>
        <taxon>Candidatus Sumerlaeota</taxon>
        <taxon>Candidatus Sumerlaeia</taxon>
        <taxon>Candidatus Sumerlaeales</taxon>
        <taxon>Candidatus Sumerlaeaceae</taxon>
        <taxon>Candidatus Sumerlaea</taxon>
    </lineage>
</organism>
<dbReference type="InterPro" id="IPR050256">
    <property type="entry name" value="Glycosyltransferase_2"/>
</dbReference>
<sequence>MDEKREQTAPPGEMASKPLISIIIPIYNEQELLPTVLREVRSLPIDKELILVDDCSTDGTREILSNEERKPDTRVLYHERNRGKGAAIVTGLKAARGEVVIIQDADMEYDPRDILSVVQPILEGKTRVCYGSRFRGRIEGMRLPNRIANHILAWLVTLLYGQRITDEATAYKAFRRDVIQSLDLKCQRFEFCPEVTAKVLRRGERIVEVPVVYRARTFEEGKKIGYRDFFVAVATLLKYRFFR</sequence>
<evidence type="ECO:0000259" key="1">
    <source>
        <dbReference type="Pfam" id="PF00535"/>
    </source>
</evidence>
<dbReference type="SUPFAM" id="SSF53448">
    <property type="entry name" value="Nucleotide-diphospho-sugar transferases"/>
    <property type="match status" value="1"/>
</dbReference>
<dbReference type="AlphaFoldDB" id="A0A2Z4Y2H3"/>
<name>A0A2Z4Y2H3_SUMC1</name>
<dbReference type="GO" id="GO:0016740">
    <property type="term" value="F:transferase activity"/>
    <property type="evidence" value="ECO:0007669"/>
    <property type="project" value="UniProtKB-KW"/>
</dbReference>
<accession>A0A2Z4Y2H3</accession>
<dbReference type="Proteomes" id="UP000262583">
    <property type="component" value="Chromosome"/>
</dbReference>
<evidence type="ECO:0000313" key="2">
    <source>
        <dbReference type="EMBL" id="AXA35254.1"/>
    </source>
</evidence>
<gene>
    <name evidence="2" type="ORF">BRCON_0477</name>
</gene>
<evidence type="ECO:0000313" key="3">
    <source>
        <dbReference type="Proteomes" id="UP000262583"/>
    </source>
</evidence>
<dbReference type="PANTHER" id="PTHR48090:SF7">
    <property type="entry name" value="RFBJ PROTEIN"/>
    <property type="match status" value="1"/>
</dbReference>